<dbReference type="HAMAP" id="MF_00512">
    <property type="entry name" value="Ribosomal_eS6"/>
    <property type="match status" value="1"/>
</dbReference>
<dbReference type="Pfam" id="PF01092">
    <property type="entry name" value="Ribosomal_S6e"/>
    <property type="match status" value="1"/>
</dbReference>
<feature type="compositionally biased region" description="Basic and acidic residues" evidence="6">
    <location>
        <begin position="752"/>
        <end position="767"/>
    </location>
</feature>
<dbReference type="AlphaFoldDB" id="A0A132AM72"/>
<comment type="similarity">
    <text evidence="1">Belongs to the eukaryotic ribosomal protein eS6 family.</text>
</comment>
<dbReference type="SMART" id="SM01405">
    <property type="entry name" value="Ribosomal_S6e"/>
    <property type="match status" value="1"/>
</dbReference>
<sequence>MSGRIQSVNEKFGSLSEKFYEKTFNSALKADKLPDDRDGFDKLEIKRGIKISLEGYERIISELFRSEPRNINKLLGIHKEMVYVDRYRPSEPVYTMLITTCAQYGYTRKAVELYEEMKRFELKPTRATITSLFNACANCSLNREYGHEKISKLRDEFELNGLQFNLTQYNALIKAYVMLNDQENLDATIAEMKRKRLRFNSDTYSMLMMSCINDQRNGLLKATEIMRNVLENGIPVNVSFFNLFLRCVRDCSLQDGKTFLEMIEKSPKNTIRKTDGHVTNSKLKFIDDNKLITIEKASPNLLLQTKIEKNLMIDFNQLTKAENRLLLFGGVNGFLSLMDSKRISPNLKTLTLLVEIMETKNCLEKTSQILKHYRIKPDVCLFNVLLRKFVRSQNRSMCKEIIQLMHQNQCRPDIITFGILAFQCRRTRDAVSFIDEMERIGIRPNNYIVGSLIKIATDNDDLIYLKFLLKWIKKNQFEMNEINLEHVEMSLMRCRRKILKVQLKQRKSDDKTDEFENLYHEVAKKFEGLVKNLKIDINANLNIADPQTSAQKLIEIDDDHKLRIFYDKRMGQEVDADTLGEEWKGYVLRITGGNDKQGFPMKQGVLTNGRVRLLLSAGHSCYRPRRDGERKRKSVRGCIVDSNLSVIALTIVKRGPKEIEGLTNVTIPRRLGPKRASKIRKLFNLSKEDDVRQYIVRRPLAQKEGKPSRTKAPKIQRLITPRLIQRKRRRLALKRRRAENRKEQANEYARLLAERQKEAKQAKDEARRRRSSASSAAKASVSSN</sequence>
<feature type="compositionally biased region" description="Low complexity" evidence="6">
    <location>
        <begin position="772"/>
        <end position="784"/>
    </location>
</feature>
<gene>
    <name evidence="7" type="ORF">QR98_0106180</name>
</gene>
<dbReference type="InterPro" id="IPR018282">
    <property type="entry name" value="Ribosomal_eS6_CS"/>
</dbReference>
<dbReference type="Proteomes" id="UP000616769">
    <property type="component" value="Unassembled WGS sequence"/>
</dbReference>
<dbReference type="GO" id="GO:1990904">
    <property type="term" value="C:ribonucleoprotein complex"/>
    <property type="evidence" value="ECO:0007669"/>
    <property type="project" value="UniProtKB-KW"/>
</dbReference>
<dbReference type="EMBL" id="JXLN01018639">
    <property type="protein sequence ID" value="KPM12037.1"/>
    <property type="molecule type" value="Genomic_DNA"/>
</dbReference>
<dbReference type="PROSITE" id="PS00578">
    <property type="entry name" value="RIBOSOMAL_S6E"/>
    <property type="match status" value="1"/>
</dbReference>
<dbReference type="GO" id="GO:0006412">
    <property type="term" value="P:translation"/>
    <property type="evidence" value="ECO:0007669"/>
    <property type="project" value="InterPro"/>
</dbReference>
<dbReference type="PROSITE" id="PS51375">
    <property type="entry name" value="PPR"/>
    <property type="match status" value="1"/>
</dbReference>
<evidence type="ECO:0000313" key="8">
    <source>
        <dbReference type="Proteomes" id="UP000616769"/>
    </source>
</evidence>
<dbReference type="Pfam" id="PF13041">
    <property type="entry name" value="PPR_2"/>
    <property type="match status" value="1"/>
</dbReference>
<evidence type="ECO:0000256" key="1">
    <source>
        <dbReference type="ARBA" id="ARBA00009312"/>
    </source>
</evidence>
<keyword evidence="2 7" id="KW-0689">Ribosomal protein</keyword>
<evidence type="ECO:0000313" key="7">
    <source>
        <dbReference type="EMBL" id="KPM12037.1"/>
    </source>
</evidence>
<feature type="region of interest" description="Disordered" evidence="6">
    <location>
        <begin position="699"/>
        <end position="718"/>
    </location>
</feature>
<name>A0A132AM72_SARSC</name>
<dbReference type="InterPro" id="IPR001377">
    <property type="entry name" value="Ribosomal_eS6"/>
</dbReference>
<dbReference type="VEuPathDB" id="VectorBase:SSCA003842"/>
<proteinExistence type="inferred from homology"/>
<comment type="caution">
    <text evidence="7">The sequence shown here is derived from an EMBL/GenBank/DDBJ whole genome shotgun (WGS) entry which is preliminary data.</text>
</comment>
<dbReference type="Pfam" id="PF13812">
    <property type="entry name" value="PPR_3"/>
    <property type="match status" value="2"/>
</dbReference>
<keyword evidence="3" id="KW-0687">Ribonucleoprotein</keyword>
<dbReference type="InterPro" id="IPR002885">
    <property type="entry name" value="PPR_rpt"/>
</dbReference>
<dbReference type="NCBIfam" id="TIGR00756">
    <property type="entry name" value="PPR"/>
    <property type="match status" value="1"/>
</dbReference>
<dbReference type="GO" id="GO:0005840">
    <property type="term" value="C:ribosome"/>
    <property type="evidence" value="ECO:0007669"/>
    <property type="project" value="UniProtKB-KW"/>
</dbReference>
<dbReference type="Gene3D" id="1.20.5.2650">
    <property type="match status" value="1"/>
</dbReference>
<dbReference type="InterPro" id="IPR020924">
    <property type="entry name" value="Ribosomal_eS6_arc"/>
</dbReference>
<accession>A0A132AM72</accession>
<protein>
    <recommendedName>
        <fullName evidence="4">Small ribosomal subunit protein eS6</fullName>
    </recommendedName>
    <alternativeName>
        <fullName evidence="5">40S ribosomal protein S6</fullName>
    </alternativeName>
</protein>
<dbReference type="InterPro" id="IPR011990">
    <property type="entry name" value="TPR-like_helical_dom_sf"/>
</dbReference>
<dbReference type="OrthoDB" id="5752at2759"/>
<feature type="region of interest" description="Disordered" evidence="6">
    <location>
        <begin position="733"/>
        <end position="784"/>
    </location>
</feature>
<dbReference type="GO" id="GO:0003735">
    <property type="term" value="F:structural constituent of ribosome"/>
    <property type="evidence" value="ECO:0007669"/>
    <property type="project" value="InterPro"/>
</dbReference>
<dbReference type="PANTHER" id="PTHR11502">
    <property type="entry name" value="40S RIBOSOMAL PROTEIN S6"/>
    <property type="match status" value="1"/>
</dbReference>
<evidence type="ECO:0000256" key="2">
    <source>
        <dbReference type="ARBA" id="ARBA00022980"/>
    </source>
</evidence>
<evidence type="ECO:0000256" key="6">
    <source>
        <dbReference type="SAM" id="MobiDB-lite"/>
    </source>
</evidence>
<evidence type="ECO:0000256" key="5">
    <source>
        <dbReference type="ARBA" id="ARBA00035403"/>
    </source>
</evidence>
<evidence type="ECO:0000256" key="4">
    <source>
        <dbReference type="ARBA" id="ARBA00035278"/>
    </source>
</evidence>
<evidence type="ECO:0000256" key="3">
    <source>
        <dbReference type="ARBA" id="ARBA00023274"/>
    </source>
</evidence>
<dbReference type="Gene3D" id="1.25.40.10">
    <property type="entry name" value="Tetratricopeptide repeat domain"/>
    <property type="match status" value="3"/>
</dbReference>
<organism evidence="7 8">
    <name type="scientific">Sarcoptes scabiei</name>
    <name type="common">Itch mite</name>
    <name type="synonym">Acarus scabiei</name>
    <dbReference type="NCBI Taxonomy" id="52283"/>
    <lineage>
        <taxon>Eukaryota</taxon>
        <taxon>Metazoa</taxon>
        <taxon>Ecdysozoa</taxon>
        <taxon>Arthropoda</taxon>
        <taxon>Chelicerata</taxon>
        <taxon>Arachnida</taxon>
        <taxon>Acari</taxon>
        <taxon>Acariformes</taxon>
        <taxon>Sarcoptiformes</taxon>
        <taxon>Astigmata</taxon>
        <taxon>Psoroptidia</taxon>
        <taxon>Sarcoptoidea</taxon>
        <taxon>Sarcoptidae</taxon>
        <taxon>Sarcoptinae</taxon>
        <taxon>Sarcoptes</taxon>
    </lineage>
</organism>
<reference evidence="7 8" key="1">
    <citation type="journal article" date="2015" name="Parasit. Vectors">
        <title>Draft genome of the scabies mite.</title>
        <authorList>
            <person name="Rider S.D.Jr."/>
            <person name="Morgan M.S."/>
            <person name="Arlian L.G."/>
        </authorList>
    </citation>
    <scope>NUCLEOTIDE SEQUENCE [LARGE SCALE GENOMIC DNA]</scope>
    <source>
        <strain evidence="7">Arlian Lab</strain>
    </source>
</reference>